<keyword evidence="1" id="KW-0812">Transmembrane</keyword>
<keyword evidence="1" id="KW-0472">Membrane</keyword>
<gene>
    <name evidence="2" type="ORF">NQ502_14735</name>
</gene>
<organism evidence="2 3">
    <name type="scientific">Ruminococcus gauvreauii</name>
    <dbReference type="NCBI Taxonomy" id="438033"/>
    <lineage>
        <taxon>Bacteria</taxon>
        <taxon>Bacillati</taxon>
        <taxon>Bacillota</taxon>
        <taxon>Clostridia</taxon>
        <taxon>Eubacteriales</taxon>
        <taxon>Oscillospiraceae</taxon>
        <taxon>Ruminococcus</taxon>
    </lineage>
</organism>
<dbReference type="EMBL" id="CP102290">
    <property type="protein sequence ID" value="UWP58622.1"/>
    <property type="molecule type" value="Genomic_DNA"/>
</dbReference>
<dbReference type="Proteomes" id="UP001060164">
    <property type="component" value="Chromosome"/>
</dbReference>
<accession>A0ABY5VE34</accession>
<evidence type="ECO:0000313" key="2">
    <source>
        <dbReference type="EMBL" id="UWP58622.1"/>
    </source>
</evidence>
<protein>
    <submittedName>
        <fullName evidence="2">ABC transporter permease</fullName>
    </submittedName>
</protein>
<feature type="transmembrane region" description="Helical" evidence="1">
    <location>
        <begin position="134"/>
        <end position="156"/>
    </location>
</feature>
<name>A0ABY5VE34_9FIRM</name>
<evidence type="ECO:0000256" key="1">
    <source>
        <dbReference type="SAM" id="Phobius"/>
    </source>
</evidence>
<keyword evidence="1" id="KW-1133">Transmembrane helix</keyword>
<feature type="transmembrane region" description="Helical" evidence="1">
    <location>
        <begin position="206"/>
        <end position="228"/>
    </location>
</feature>
<evidence type="ECO:0000313" key="3">
    <source>
        <dbReference type="Proteomes" id="UP001060164"/>
    </source>
</evidence>
<keyword evidence="3" id="KW-1185">Reference proteome</keyword>
<feature type="transmembrane region" description="Helical" evidence="1">
    <location>
        <begin position="168"/>
        <end position="186"/>
    </location>
</feature>
<feature type="transmembrane region" description="Helical" evidence="1">
    <location>
        <begin position="21"/>
        <end position="39"/>
    </location>
</feature>
<reference evidence="2" key="1">
    <citation type="journal article" date="2022" name="Cell">
        <title>Design, construction, and in vivo augmentation of a complex gut microbiome.</title>
        <authorList>
            <person name="Cheng A.G."/>
            <person name="Ho P.Y."/>
            <person name="Aranda-Diaz A."/>
            <person name="Jain S."/>
            <person name="Yu F.B."/>
            <person name="Meng X."/>
            <person name="Wang M."/>
            <person name="Iakiviak M."/>
            <person name="Nagashima K."/>
            <person name="Zhao A."/>
            <person name="Murugkar P."/>
            <person name="Patil A."/>
            <person name="Atabakhsh K."/>
            <person name="Weakley A."/>
            <person name="Yan J."/>
            <person name="Brumbaugh A.R."/>
            <person name="Higginbottom S."/>
            <person name="Dimas A."/>
            <person name="Shiver A.L."/>
            <person name="Deutschbauer A."/>
            <person name="Neff N."/>
            <person name="Sonnenburg J.L."/>
            <person name="Huang K.C."/>
            <person name="Fischbach M.A."/>
        </authorList>
    </citation>
    <scope>NUCLEOTIDE SEQUENCE</scope>
    <source>
        <strain evidence="2">DSM 19829</strain>
    </source>
</reference>
<sequence>MKAIRLCFIQMIRFIRRDLMLFAACFAPVLCGIFFRFGIPFLEEALTGWLSRPSVFAPYYGVLDMFFSMLSPVMFCFVAAMVILEETDDHITGYLFITTLGRKGYLAARLGLPAVISFIITLVLLPIFRLTKLSAWEILFLSAGGVVQGIIIALLIVSVSSNKLEGMAAAKLSTLTTLGVAVPYCVPNHVQYFFTPLPSYWIGKAVFAQSAIWILPAVILYLAWTGVLTRRFLRKLV</sequence>
<feature type="transmembrane region" description="Helical" evidence="1">
    <location>
        <begin position="59"/>
        <end position="84"/>
    </location>
</feature>
<proteinExistence type="predicted"/>
<dbReference type="RefSeq" id="WP_028529375.1">
    <property type="nucleotide sequence ID" value="NZ_CABLBR010000023.1"/>
</dbReference>
<feature type="transmembrane region" description="Helical" evidence="1">
    <location>
        <begin position="105"/>
        <end position="128"/>
    </location>
</feature>